<organism evidence="1 2">
    <name type="scientific">Micromonospora gifhornensis</name>
    <dbReference type="NCBI Taxonomy" id="84594"/>
    <lineage>
        <taxon>Bacteria</taxon>
        <taxon>Bacillati</taxon>
        <taxon>Actinomycetota</taxon>
        <taxon>Actinomycetes</taxon>
        <taxon>Micromonosporales</taxon>
        <taxon>Micromonosporaceae</taxon>
        <taxon>Micromonospora</taxon>
    </lineage>
</organism>
<name>A0ABQ4I793_9ACTN</name>
<reference evidence="1 2" key="1">
    <citation type="submission" date="2021-01" db="EMBL/GenBank/DDBJ databases">
        <title>Whole genome shotgun sequence of Verrucosispora gifhornensis NBRC 16317.</title>
        <authorList>
            <person name="Komaki H."/>
            <person name="Tamura T."/>
        </authorList>
    </citation>
    <scope>NUCLEOTIDE SEQUENCE [LARGE SCALE GENOMIC DNA]</scope>
    <source>
        <strain evidence="1 2">NBRC 16317</strain>
    </source>
</reference>
<evidence type="ECO:0000313" key="2">
    <source>
        <dbReference type="Proteomes" id="UP000647860"/>
    </source>
</evidence>
<proteinExistence type="predicted"/>
<evidence type="ECO:0000313" key="1">
    <source>
        <dbReference type="EMBL" id="GIJ13769.1"/>
    </source>
</evidence>
<keyword evidence="2" id="KW-1185">Reference proteome</keyword>
<protein>
    <submittedName>
        <fullName evidence="1">Uncharacterized protein</fullName>
    </submittedName>
</protein>
<sequence length="109" mass="12197">MRMLGATDQVRDLLGHHLRATAGPPQHHLVQHHNCGLVVQDKHGLHDRGCSARAAAQLDQNFQVLSVAIARSPRVRIFAWARFTAFCRRDSFGRKRCRLNGVRTLLGAP</sequence>
<comment type="caution">
    <text evidence="1">The sequence shown here is derived from an EMBL/GenBank/DDBJ whole genome shotgun (WGS) entry which is preliminary data.</text>
</comment>
<dbReference type="EMBL" id="BOPA01000003">
    <property type="protein sequence ID" value="GIJ13769.1"/>
    <property type="molecule type" value="Genomic_DNA"/>
</dbReference>
<accession>A0ABQ4I793</accession>
<gene>
    <name evidence="1" type="ORF">Vgi01_04530</name>
</gene>
<dbReference type="Proteomes" id="UP000647860">
    <property type="component" value="Unassembled WGS sequence"/>
</dbReference>